<organism evidence="10 11">
    <name type="scientific">Campylobacter showae CSUNSWCD</name>
    <dbReference type="NCBI Taxonomy" id="1244083"/>
    <lineage>
        <taxon>Bacteria</taxon>
        <taxon>Pseudomonadati</taxon>
        <taxon>Campylobacterota</taxon>
        <taxon>Epsilonproteobacteria</taxon>
        <taxon>Campylobacterales</taxon>
        <taxon>Campylobacteraceae</taxon>
        <taxon>Campylobacter</taxon>
    </lineage>
</organism>
<dbReference type="InterPro" id="IPR006597">
    <property type="entry name" value="Sel1-like"/>
</dbReference>
<evidence type="ECO:0000256" key="4">
    <source>
        <dbReference type="ARBA" id="ARBA00022737"/>
    </source>
</evidence>
<dbReference type="GO" id="GO:0008800">
    <property type="term" value="F:beta-lactamase activity"/>
    <property type="evidence" value="ECO:0007669"/>
    <property type="project" value="UniProtKB-EC"/>
</dbReference>
<evidence type="ECO:0000256" key="9">
    <source>
        <dbReference type="SAM" id="SignalP"/>
    </source>
</evidence>
<evidence type="ECO:0000256" key="6">
    <source>
        <dbReference type="ARBA" id="ARBA00022803"/>
    </source>
</evidence>
<evidence type="ECO:0000256" key="1">
    <source>
        <dbReference type="ARBA" id="ARBA00001526"/>
    </source>
</evidence>
<keyword evidence="5" id="KW-0378">Hydrolase</keyword>
<keyword evidence="8" id="KW-0046">Antibiotic resistance</keyword>
<dbReference type="RefSeq" id="WP_009494980.1">
    <property type="nucleotide sequence ID" value="NZ_AMZQ01000008.1"/>
</dbReference>
<comment type="caution">
    <text evidence="10">The sequence shown here is derived from an EMBL/GenBank/DDBJ whole genome shotgun (WGS) entry which is preliminary data.</text>
</comment>
<evidence type="ECO:0000256" key="5">
    <source>
        <dbReference type="ARBA" id="ARBA00022801"/>
    </source>
</evidence>
<name>M5IF67_9BACT</name>
<proteinExistence type="inferred from homology"/>
<evidence type="ECO:0000313" key="10">
    <source>
        <dbReference type="EMBL" id="EKU11042.1"/>
    </source>
</evidence>
<dbReference type="SMART" id="SM00671">
    <property type="entry name" value="SEL1"/>
    <property type="match status" value="3"/>
</dbReference>
<dbReference type="AlphaFoldDB" id="M5IF67"/>
<comment type="catalytic activity">
    <reaction evidence="1">
        <text>a beta-lactam + H2O = a substituted beta-amino acid</text>
        <dbReference type="Rhea" id="RHEA:20401"/>
        <dbReference type="ChEBI" id="CHEBI:15377"/>
        <dbReference type="ChEBI" id="CHEBI:35627"/>
        <dbReference type="ChEBI" id="CHEBI:140347"/>
        <dbReference type="EC" id="3.5.2.6"/>
    </reaction>
</comment>
<dbReference type="InterPro" id="IPR011990">
    <property type="entry name" value="TPR-like_helical_dom_sf"/>
</dbReference>
<keyword evidence="4" id="KW-0677">Repeat</keyword>
<dbReference type="SUPFAM" id="SSF81901">
    <property type="entry name" value="HCP-like"/>
    <property type="match status" value="1"/>
</dbReference>
<dbReference type="EMBL" id="AMZQ01000008">
    <property type="protein sequence ID" value="EKU11042.1"/>
    <property type="molecule type" value="Genomic_DNA"/>
</dbReference>
<evidence type="ECO:0000313" key="11">
    <source>
        <dbReference type="Proteomes" id="UP000011939"/>
    </source>
</evidence>
<dbReference type="InterPro" id="IPR040239">
    <property type="entry name" value="HcpB-like"/>
</dbReference>
<dbReference type="EC" id="3.5.2.6" evidence="3"/>
<protein>
    <recommendedName>
        <fullName evidence="3">beta-lactamase</fullName>
        <ecNumber evidence="3">3.5.2.6</ecNumber>
    </recommendedName>
</protein>
<keyword evidence="6" id="KW-0802">TPR repeat</keyword>
<feature type="signal peptide" evidence="9">
    <location>
        <begin position="1"/>
        <end position="21"/>
    </location>
</feature>
<evidence type="ECO:0000256" key="2">
    <source>
        <dbReference type="ARBA" id="ARBA00008486"/>
    </source>
</evidence>
<dbReference type="PANTHER" id="PTHR13891:SF1">
    <property type="entry name" value="CYTOCHROME C OXIDASE ASSEMBLY FACTOR 7"/>
    <property type="match status" value="1"/>
</dbReference>
<evidence type="ECO:0000256" key="8">
    <source>
        <dbReference type="ARBA" id="ARBA00023251"/>
    </source>
</evidence>
<keyword evidence="9" id="KW-0732">Signal</keyword>
<accession>M5IF67</accession>
<comment type="similarity">
    <text evidence="2">Belongs to the hcp beta-lactamase family.</text>
</comment>
<dbReference type="OrthoDB" id="5353221at2"/>
<evidence type="ECO:0000256" key="3">
    <source>
        <dbReference type="ARBA" id="ARBA00012865"/>
    </source>
</evidence>
<dbReference type="GO" id="GO:0046677">
    <property type="term" value="P:response to antibiotic"/>
    <property type="evidence" value="ECO:0007669"/>
    <property type="project" value="UniProtKB-KW"/>
</dbReference>
<reference evidence="10 11" key="1">
    <citation type="journal article" date="2013" name="Genome Announc.">
        <title>Genome Sequence of Campylobacter showae UNSWCD, Isolated from a Patient with Crohn's Disease.</title>
        <authorList>
            <person name="Tay A.P."/>
            <person name="Kaakoush N.O."/>
            <person name="Deshpande N.P."/>
            <person name="Chen Z."/>
            <person name="Mitchell H."/>
            <person name="Wilkins M.R."/>
        </authorList>
    </citation>
    <scope>NUCLEOTIDE SEQUENCE [LARGE SCALE GENOMIC DNA]</scope>
    <source>
        <strain evidence="10 11">CSUNSWCD</strain>
    </source>
</reference>
<dbReference type="STRING" id="1244083.CSUNSWCD_2165"/>
<dbReference type="Gene3D" id="1.25.40.10">
    <property type="entry name" value="Tetratricopeptide repeat domain"/>
    <property type="match status" value="1"/>
</dbReference>
<dbReference type="Proteomes" id="UP000011939">
    <property type="component" value="Unassembled WGS sequence"/>
</dbReference>
<evidence type="ECO:0000256" key="7">
    <source>
        <dbReference type="ARBA" id="ARBA00023157"/>
    </source>
</evidence>
<sequence length="276" mass="31613">MKNLFYATFAVLLVFTAASRAEEFDAKQKELFAKQFNKYANLCQQKDALACEQIFSMHKEGEIENDEKIMQESMENLDKLCAEKNLNACLILGNIYSINKKYKDFEKAAKILSPMCESGNQDACALYGGVFREKGESKRAVELFNQACDKGSARGCDLLGRYYYREDMEQAYFYTKQACAMNEKMCYGHGLVLREAGEYIDAFYAFEKSCYSQKYNIISCLMADLTYQHSIVASLIEAPRKLYIKLCKQAPYMKNDFCKKAKNTPPSRTFLPVTKP</sequence>
<dbReference type="PATRIC" id="fig|1244083.3.peg.1408"/>
<feature type="chain" id="PRO_5039922476" description="beta-lactamase" evidence="9">
    <location>
        <begin position="22"/>
        <end position="276"/>
    </location>
</feature>
<keyword evidence="7" id="KW-1015">Disulfide bond</keyword>
<dbReference type="PANTHER" id="PTHR13891">
    <property type="entry name" value="CYTOCHROME C OXIDASE ASSEMBLY FACTOR 7"/>
    <property type="match status" value="1"/>
</dbReference>
<gene>
    <name evidence="10" type="ORF">CSUNSWCD_2165</name>
</gene>